<feature type="non-terminal residue" evidence="2">
    <location>
        <position position="1"/>
    </location>
</feature>
<dbReference type="EMBL" id="LDRV01000098">
    <property type="protein sequence ID" value="KTS08829.1"/>
    <property type="molecule type" value="Genomic_DNA"/>
</dbReference>
<accession>A0A147F4E8</accession>
<dbReference type="InterPro" id="IPR050491">
    <property type="entry name" value="AmpC-like"/>
</dbReference>
<gene>
    <name evidence="2" type="ORF">RSA3_14910</name>
</gene>
<dbReference type="Gene3D" id="3.40.710.10">
    <property type="entry name" value="DD-peptidase/beta-lactamase superfamily"/>
    <property type="match status" value="1"/>
</dbReference>
<dbReference type="InterPro" id="IPR001466">
    <property type="entry name" value="Beta-lactam-related"/>
</dbReference>
<dbReference type="PATRIC" id="fig|2033.7.peg.3827"/>
<dbReference type="SUPFAM" id="SSF56601">
    <property type="entry name" value="beta-lactamase/transpeptidase-like"/>
    <property type="match status" value="1"/>
</dbReference>
<dbReference type="RefSeq" id="WP_058614887.1">
    <property type="nucleotide sequence ID" value="NZ_LDRV01000098.1"/>
</dbReference>
<dbReference type="PANTHER" id="PTHR46825:SF9">
    <property type="entry name" value="BETA-LACTAMASE-RELATED DOMAIN-CONTAINING PROTEIN"/>
    <property type="match status" value="1"/>
</dbReference>
<protein>
    <submittedName>
        <fullName evidence="2">Beta-lactamase</fullName>
    </submittedName>
</protein>
<dbReference type="AlphaFoldDB" id="A0A147F4E8"/>
<dbReference type="Proteomes" id="UP000072189">
    <property type="component" value="Unassembled WGS sequence"/>
</dbReference>
<dbReference type="InterPro" id="IPR012338">
    <property type="entry name" value="Beta-lactam/transpept-like"/>
</dbReference>
<sequence>GHLFRIASHSKTFTATAVLQLVESGALRLDDPLSRWLPELADAEVGDVSVRELLGHQGGVIRDGVVADFWQRGLPFPDRAEILRMAAEEGRVFAPNEHFKYSNVGYSLLGLVIEAAAGVSYAQYVVDHIVRPLGLDDLGPEWDADRADDFAAGHNAALRAGAPRRVIPHVDTRAMAAATGWFGTARDLSAYFAAHTPGDDTLVSDAAKRLLQRRESDIEYAGVLRHYGLGFDVRDLDGVHLVGHSGGYPGHITRTWLDLDDDLVVSVLTNAIDGPADVLATGAIGILRLALAQADREPAEAAVTGRFASMWSVADLVDLGGAVAVLHPADPDPARSAEVLDVDDDGTLRLPSRASFGASGEPVSVERDAAGEVVSIRLSGMSMWPFERYRYALSTEQPSELLKGMAL</sequence>
<proteinExistence type="predicted"/>
<comment type="caution">
    <text evidence="2">The sequence shown here is derived from an EMBL/GenBank/DDBJ whole genome shotgun (WGS) entry which is preliminary data.</text>
</comment>
<dbReference type="Pfam" id="PF00144">
    <property type="entry name" value="Beta-lactamase"/>
    <property type="match status" value="1"/>
</dbReference>
<dbReference type="PANTHER" id="PTHR46825">
    <property type="entry name" value="D-ALANYL-D-ALANINE-CARBOXYPEPTIDASE/ENDOPEPTIDASE AMPH"/>
    <property type="match status" value="1"/>
</dbReference>
<name>A0A147F4E8_MICTE</name>
<evidence type="ECO:0000313" key="3">
    <source>
        <dbReference type="Proteomes" id="UP000072189"/>
    </source>
</evidence>
<reference evidence="2 3" key="1">
    <citation type="journal article" date="2016" name="Front. Microbiol.">
        <title>Genomic Resource of Rice Seed Associated Bacteria.</title>
        <authorList>
            <person name="Midha S."/>
            <person name="Bansal K."/>
            <person name="Sharma S."/>
            <person name="Kumar N."/>
            <person name="Patil P.P."/>
            <person name="Chaudhry V."/>
            <person name="Patil P.B."/>
        </authorList>
    </citation>
    <scope>NUCLEOTIDE SEQUENCE [LARGE SCALE GENOMIC DNA]</scope>
    <source>
        <strain evidence="2 3">RSA3</strain>
    </source>
</reference>
<feature type="domain" description="Beta-lactamase-related" evidence="1">
    <location>
        <begin position="2"/>
        <end position="274"/>
    </location>
</feature>
<organism evidence="2 3">
    <name type="scientific">Microbacterium testaceum</name>
    <name type="common">Aureobacterium testaceum</name>
    <name type="synonym">Brevibacterium testaceum</name>
    <dbReference type="NCBI Taxonomy" id="2033"/>
    <lineage>
        <taxon>Bacteria</taxon>
        <taxon>Bacillati</taxon>
        <taxon>Actinomycetota</taxon>
        <taxon>Actinomycetes</taxon>
        <taxon>Micrococcales</taxon>
        <taxon>Microbacteriaceae</taxon>
        <taxon>Microbacterium</taxon>
    </lineage>
</organism>
<evidence type="ECO:0000313" key="2">
    <source>
        <dbReference type="EMBL" id="KTS08829.1"/>
    </source>
</evidence>
<evidence type="ECO:0000259" key="1">
    <source>
        <dbReference type="Pfam" id="PF00144"/>
    </source>
</evidence>